<dbReference type="PANTHER" id="PTHR42850">
    <property type="entry name" value="METALLOPHOSPHOESTERASE"/>
    <property type="match status" value="1"/>
</dbReference>
<keyword evidence="5" id="KW-1185">Reference proteome</keyword>
<feature type="region of interest" description="Disordered" evidence="1">
    <location>
        <begin position="375"/>
        <end position="400"/>
    </location>
</feature>
<evidence type="ECO:0000313" key="5">
    <source>
        <dbReference type="Proteomes" id="UP000041254"/>
    </source>
</evidence>
<evidence type="ECO:0000313" key="4">
    <source>
        <dbReference type="EMBL" id="CEM22757.1"/>
    </source>
</evidence>
<gene>
    <name evidence="4" type="ORF">Vbra_9655</name>
</gene>
<dbReference type="PANTHER" id="PTHR42850:SF4">
    <property type="entry name" value="ZINC-DEPENDENT ENDOPOLYPHOSPHATASE"/>
    <property type="match status" value="1"/>
</dbReference>
<dbReference type="SUPFAM" id="SSF56300">
    <property type="entry name" value="Metallo-dependent phosphatases"/>
    <property type="match status" value="1"/>
</dbReference>
<evidence type="ECO:0000256" key="2">
    <source>
        <dbReference type="SAM" id="Phobius"/>
    </source>
</evidence>
<dbReference type="OrthoDB" id="419178at2759"/>
<dbReference type="InterPro" id="IPR004843">
    <property type="entry name" value="Calcineurin-like_PHP"/>
</dbReference>
<feature type="transmembrane region" description="Helical" evidence="2">
    <location>
        <begin position="12"/>
        <end position="33"/>
    </location>
</feature>
<dbReference type="OMA" id="NAAKTHN"/>
<feature type="region of interest" description="Disordered" evidence="1">
    <location>
        <begin position="146"/>
        <end position="219"/>
    </location>
</feature>
<dbReference type="InterPro" id="IPR050126">
    <property type="entry name" value="Ap4A_hydrolase"/>
</dbReference>
<dbReference type="VEuPathDB" id="CryptoDB:Vbra_9655"/>
<dbReference type="Pfam" id="PF00149">
    <property type="entry name" value="Metallophos"/>
    <property type="match status" value="1"/>
</dbReference>
<proteinExistence type="predicted"/>
<sequence length="400" mass="43562">MALLLSLHRSSFASVLLGCGATLASLLAIRYLVHRYDHEATKKWWRKWMSRLFGESRRIIIVGDLHGCFDELFDLLGRPPRCPGGLSYRPGKDILVLCGDLVNKGPDSSGIVQFYRQHQERYPQTVFMVVGNHEMKLFSIYEAEGRRSASRKTSPGQPDPSGSTSSPAPHCLSIIPPAPSPSVALSPAAVTPTLPTPSQSDTSSSESSSSSKQERKKGAFRRMLQELTEDDMAWLMRQPKMLRFPIIPPAPPLSLSLSAAAAAAWGKQQDLVVVHAGLNPFLPLEEQSEWELTHMRNVLVDGRRGVEDDKQGVHWIDLWDGPQLVVYGHDAKKGLYVTQHTIGLDTGCVYGGRLSAVVLPGRHIYSVPARRVHCQPKSPLPSSPDGAVAAAATAGGKAGG</sequence>
<dbReference type="EMBL" id="CDMY01000557">
    <property type="protein sequence ID" value="CEM22757.1"/>
    <property type="molecule type" value="Genomic_DNA"/>
</dbReference>
<keyword evidence="2" id="KW-1133">Transmembrane helix</keyword>
<dbReference type="GO" id="GO:0005737">
    <property type="term" value="C:cytoplasm"/>
    <property type="evidence" value="ECO:0007669"/>
    <property type="project" value="TreeGrafter"/>
</dbReference>
<keyword evidence="2" id="KW-0812">Transmembrane</keyword>
<dbReference type="GO" id="GO:0016791">
    <property type="term" value="F:phosphatase activity"/>
    <property type="evidence" value="ECO:0007669"/>
    <property type="project" value="TreeGrafter"/>
</dbReference>
<accession>A0A0G4G3B7</accession>
<dbReference type="GO" id="GO:0006798">
    <property type="term" value="P:polyphosphate catabolic process"/>
    <property type="evidence" value="ECO:0007669"/>
    <property type="project" value="TreeGrafter"/>
</dbReference>
<dbReference type="AlphaFoldDB" id="A0A0G4G3B7"/>
<dbReference type="InterPro" id="IPR029052">
    <property type="entry name" value="Metallo-depent_PP-like"/>
</dbReference>
<evidence type="ECO:0000256" key="1">
    <source>
        <dbReference type="SAM" id="MobiDB-lite"/>
    </source>
</evidence>
<keyword evidence="2" id="KW-0472">Membrane</keyword>
<dbReference type="InParanoid" id="A0A0G4G3B7"/>
<dbReference type="Gene3D" id="3.60.21.10">
    <property type="match status" value="1"/>
</dbReference>
<feature type="compositionally biased region" description="Low complexity" evidence="1">
    <location>
        <begin position="181"/>
        <end position="211"/>
    </location>
</feature>
<dbReference type="Proteomes" id="UP000041254">
    <property type="component" value="Unassembled WGS sequence"/>
</dbReference>
<dbReference type="CDD" id="cd00144">
    <property type="entry name" value="MPP_PPP_family"/>
    <property type="match status" value="1"/>
</dbReference>
<protein>
    <recommendedName>
        <fullName evidence="3">Calcineurin-like phosphoesterase domain-containing protein</fullName>
    </recommendedName>
</protein>
<evidence type="ECO:0000259" key="3">
    <source>
        <dbReference type="Pfam" id="PF00149"/>
    </source>
</evidence>
<organism evidence="4 5">
    <name type="scientific">Vitrella brassicaformis (strain CCMP3155)</name>
    <dbReference type="NCBI Taxonomy" id="1169540"/>
    <lineage>
        <taxon>Eukaryota</taxon>
        <taxon>Sar</taxon>
        <taxon>Alveolata</taxon>
        <taxon>Colpodellida</taxon>
        <taxon>Vitrellaceae</taxon>
        <taxon>Vitrella</taxon>
    </lineage>
</organism>
<dbReference type="STRING" id="1169540.A0A0G4G3B7"/>
<feature type="domain" description="Calcineurin-like phosphoesterase" evidence="3">
    <location>
        <begin position="58"/>
        <end position="150"/>
    </location>
</feature>
<dbReference type="GO" id="GO:0000298">
    <property type="term" value="F:endopolyphosphatase activity"/>
    <property type="evidence" value="ECO:0007669"/>
    <property type="project" value="TreeGrafter"/>
</dbReference>
<feature type="compositionally biased region" description="Low complexity" evidence="1">
    <location>
        <begin position="386"/>
        <end position="400"/>
    </location>
</feature>
<name>A0A0G4G3B7_VITBC</name>
<feature type="compositionally biased region" description="Polar residues" evidence="1">
    <location>
        <begin position="151"/>
        <end position="167"/>
    </location>
</feature>
<reference evidence="4 5" key="1">
    <citation type="submission" date="2014-11" db="EMBL/GenBank/DDBJ databases">
        <authorList>
            <person name="Zhu J."/>
            <person name="Qi W."/>
            <person name="Song R."/>
        </authorList>
    </citation>
    <scope>NUCLEOTIDE SEQUENCE [LARGE SCALE GENOMIC DNA]</scope>
</reference>